<sequence length="74" mass="8330">MDTMTRVSVFEGDQLPEVQLVKSKLEEAGISAEIDNSYLSFLSTPTATSMCVKVMLKDEQKALQIIDKYLQDKE</sequence>
<evidence type="ECO:0000313" key="2">
    <source>
        <dbReference type="Proteomes" id="UP000198517"/>
    </source>
</evidence>
<name>A0A1G6YL01_9FLAO</name>
<dbReference type="OrthoDB" id="1273879at2"/>
<dbReference type="EMBL" id="FNAS01000001">
    <property type="protein sequence ID" value="SDD91079.1"/>
    <property type="molecule type" value="Genomic_DNA"/>
</dbReference>
<keyword evidence="2" id="KW-1185">Reference proteome</keyword>
<dbReference type="STRING" id="1071918.SAMN05421544_101197"/>
<gene>
    <name evidence="1" type="ORF">SAMN05421544_101197</name>
</gene>
<evidence type="ECO:0000313" key="1">
    <source>
        <dbReference type="EMBL" id="SDD91079.1"/>
    </source>
</evidence>
<dbReference type="Proteomes" id="UP000198517">
    <property type="component" value="Unassembled WGS sequence"/>
</dbReference>
<dbReference type="AlphaFoldDB" id="A0A1G6YL01"/>
<dbReference type="RefSeq" id="WP_092735638.1">
    <property type="nucleotide sequence ID" value="NZ_FNAS01000001.1"/>
</dbReference>
<reference evidence="1 2" key="1">
    <citation type="submission" date="2016-10" db="EMBL/GenBank/DDBJ databases">
        <authorList>
            <person name="de Groot N.N."/>
        </authorList>
    </citation>
    <scope>NUCLEOTIDE SEQUENCE [LARGE SCALE GENOMIC DNA]</scope>
    <source>
        <strain evidence="1 2">DSM 24015</strain>
    </source>
</reference>
<accession>A0A1G6YL01</accession>
<organism evidence="1 2">
    <name type="scientific">Riemerella columbipharyngis</name>
    <dbReference type="NCBI Taxonomy" id="1071918"/>
    <lineage>
        <taxon>Bacteria</taxon>
        <taxon>Pseudomonadati</taxon>
        <taxon>Bacteroidota</taxon>
        <taxon>Flavobacteriia</taxon>
        <taxon>Flavobacteriales</taxon>
        <taxon>Weeksellaceae</taxon>
        <taxon>Riemerella</taxon>
    </lineage>
</organism>
<proteinExistence type="predicted"/>
<protein>
    <submittedName>
        <fullName evidence="1">Putative signal transducing protein</fullName>
    </submittedName>
</protein>